<keyword evidence="2" id="KW-1015">Disulfide bond</keyword>
<keyword evidence="4" id="KW-1133">Transmembrane helix</keyword>
<dbReference type="GO" id="GO:0016989">
    <property type="term" value="F:sigma factor antagonist activity"/>
    <property type="evidence" value="ECO:0007669"/>
    <property type="project" value="TreeGrafter"/>
</dbReference>
<dbReference type="OrthoDB" id="258532at2"/>
<keyword evidence="4" id="KW-0812">Transmembrane</keyword>
<reference evidence="7" key="1">
    <citation type="submission" date="2019-02" db="EMBL/GenBank/DDBJ databases">
        <title>Deep-cultivation of Planctomycetes and their phenomic and genomic characterization uncovers novel biology.</title>
        <authorList>
            <person name="Wiegand S."/>
            <person name="Jogler M."/>
            <person name="Boedeker C."/>
            <person name="Pinto D."/>
            <person name="Vollmers J."/>
            <person name="Rivas-Marin E."/>
            <person name="Kohn T."/>
            <person name="Peeters S.H."/>
            <person name="Heuer A."/>
            <person name="Rast P."/>
            <person name="Oberbeckmann S."/>
            <person name="Bunk B."/>
            <person name="Jeske O."/>
            <person name="Meyerdierks A."/>
            <person name="Storesund J.E."/>
            <person name="Kallscheuer N."/>
            <person name="Luecker S."/>
            <person name="Lage O.M."/>
            <person name="Pohl T."/>
            <person name="Merkel B.J."/>
            <person name="Hornburger P."/>
            <person name="Mueller R.-W."/>
            <person name="Bruemmer F."/>
            <person name="Labrenz M."/>
            <person name="Spormann A.M."/>
            <person name="Op den Camp H."/>
            <person name="Overmann J."/>
            <person name="Amann R."/>
            <person name="Jetten M.S.M."/>
            <person name="Mascher T."/>
            <person name="Medema M.H."/>
            <person name="Devos D.P."/>
            <person name="Kaster A.-K."/>
            <person name="Ovreas L."/>
            <person name="Rohde M."/>
            <person name="Galperin M.Y."/>
            <person name="Jogler C."/>
        </authorList>
    </citation>
    <scope>NUCLEOTIDE SEQUENCE [LARGE SCALE GENOMIC DNA]</scope>
    <source>
        <strain evidence="7">Pan97</strain>
    </source>
</reference>
<feature type="domain" description="LamG-like jellyroll fold" evidence="5">
    <location>
        <begin position="403"/>
        <end position="550"/>
    </location>
</feature>
<evidence type="ECO:0000313" key="7">
    <source>
        <dbReference type="Proteomes" id="UP000318626"/>
    </source>
</evidence>
<sequence length="573" mass="63575">MTDQHHDELNRLLLKMDRGELNDADMGRLGELIQNDSTVLERYLDHVEAESMLKDRFGGFGDAEAISRLATLPPSTTPASVSDRLSSWHDYRVIAASLIAVSCLLAIGYLIGAQTEREKVQSGTKLANQIGERPTTDPLPNSGEGNALAPSGAVLCQITHRTQAVLRIREHDSFSQVSTDDLSAGDYFVDEGNLELLYESGAKVILQSPAQFRLISGKHLFLQEGRINVHCPTPQSHGFVVETPSSLAKDLGTEFAVEVAADSVKQDEFHVFTGKVSLRPKLSPYQLRLSQGEATRLDHATSTPAGIDVDLKRFIRSLASPSQAYRELVLEHNPAIYYEMSDQGDGRTLYNAIEDQYHAKIVQSRHPHNHWAPGFNGGTSFHMDGMIGRTYAVAADYPKAPGNHLTVTAWIYAESRPCWGSIAKNWGHNDDPKSRGEFHFGLYQFSGNLEASINDQTDREVFAIESKPLPLYQWHHVALVVDERHLTLYRNGELVARSECEGMKGNPDIKTLAIGTKLGEQSMKPAVNHNSFWDGRIDHLAIIHKSLSAEEIKQLHSVGRASMDRRDSIVQNN</sequence>
<accession>A0A518C9D1</accession>
<dbReference type="Gene3D" id="2.60.120.200">
    <property type="match status" value="1"/>
</dbReference>
<keyword evidence="1" id="KW-0732">Signal</keyword>
<dbReference type="SUPFAM" id="SSF49899">
    <property type="entry name" value="Concanavalin A-like lectins/glucanases"/>
    <property type="match status" value="1"/>
</dbReference>
<dbReference type="Pfam" id="PF13385">
    <property type="entry name" value="Laminin_G_3"/>
    <property type="match status" value="1"/>
</dbReference>
<evidence type="ECO:0000256" key="1">
    <source>
        <dbReference type="ARBA" id="ARBA00022729"/>
    </source>
</evidence>
<feature type="region of interest" description="Disordered" evidence="3">
    <location>
        <begin position="122"/>
        <end position="144"/>
    </location>
</feature>
<evidence type="ECO:0000259" key="5">
    <source>
        <dbReference type="SMART" id="SM00560"/>
    </source>
</evidence>
<keyword evidence="4" id="KW-0472">Membrane</keyword>
<feature type="transmembrane region" description="Helical" evidence="4">
    <location>
        <begin position="93"/>
        <end position="112"/>
    </location>
</feature>
<dbReference type="InterPro" id="IPR012373">
    <property type="entry name" value="Ferrdict_sens_TM"/>
</dbReference>
<keyword evidence="7" id="KW-1185">Reference proteome</keyword>
<gene>
    <name evidence="6" type="ORF">Pan97_28780</name>
</gene>
<evidence type="ECO:0000256" key="3">
    <source>
        <dbReference type="SAM" id="MobiDB-lite"/>
    </source>
</evidence>
<dbReference type="PANTHER" id="PTHR30273:SF2">
    <property type="entry name" value="PROTEIN FECR"/>
    <property type="match status" value="1"/>
</dbReference>
<name>A0A518C9D1_9BACT</name>
<dbReference type="InterPro" id="IPR006558">
    <property type="entry name" value="LamG-like"/>
</dbReference>
<dbReference type="AlphaFoldDB" id="A0A518C9D1"/>
<dbReference type="PANTHER" id="PTHR30273">
    <property type="entry name" value="PERIPLASMIC SIGNAL SENSOR AND SIGMA FACTOR ACTIVATOR FECR-RELATED"/>
    <property type="match status" value="1"/>
</dbReference>
<dbReference type="RefSeq" id="WP_144973501.1">
    <property type="nucleotide sequence ID" value="NZ_CP036289.1"/>
</dbReference>
<dbReference type="EMBL" id="CP036289">
    <property type="protein sequence ID" value="QDU75836.1"/>
    <property type="molecule type" value="Genomic_DNA"/>
</dbReference>
<dbReference type="KEGG" id="bvo:Pan97_28780"/>
<evidence type="ECO:0000256" key="4">
    <source>
        <dbReference type="SAM" id="Phobius"/>
    </source>
</evidence>
<dbReference type="SMART" id="SM00560">
    <property type="entry name" value="LamGL"/>
    <property type="match status" value="1"/>
</dbReference>
<dbReference type="Gene3D" id="2.60.120.1440">
    <property type="match status" value="1"/>
</dbReference>
<organism evidence="6 7">
    <name type="scientific">Bremerella volcania</name>
    <dbReference type="NCBI Taxonomy" id="2527984"/>
    <lineage>
        <taxon>Bacteria</taxon>
        <taxon>Pseudomonadati</taxon>
        <taxon>Planctomycetota</taxon>
        <taxon>Planctomycetia</taxon>
        <taxon>Pirellulales</taxon>
        <taxon>Pirellulaceae</taxon>
        <taxon>Bremerella</taxon>
    </lineage>
</organism>
<dbReference type="InterPro" id="IPR013320">
    <property type="entry name" value="ConA-like_dom_sf"/>
</dbReference>
<proteinExistence type="predicted"/>
<evidence type="ECO:0000256" key="2">
    <source>
        <dbReference type="ARBA" id="ARBA00023157"/>
    </source>
</evidence>
<evidence type="ECO:0000313" key="6">
    <source>
        <dbReference type="EMBL" id="QDU75836.1"/>
    </source>
</evidence>
<protein>
    <submittedName>
        <fullName evidence="6">FecR protein</fullName>
    </submittedName>
</protein>
<dbReference type="Proteomes" id="UP000318626">
    <property type="component" value="Chromosome"/>
</dbReference>